<gene>
    <name evidence="2" type="ORF">SAMN05216323_10183</name>
</gene>
<reference evidence="2 3" key="1">
    <citation type="submission" date="2016-09" db="EMBL/GenBank/DDBJ databases">
        <authorList>
            <person name="Capua I."/>
            <person name="De Benedictis P."/>
            <person name="Joannis T."/>
            <person name="Lombin L.H."/>
            <person name="Cattoli G."/>
        </authorList>
    </citation>
    <scope>NUCLEOTIDE SEQUENCE [LARGE SCALE GENOMIC DNA]</scope>
    <source>
        <strain evidence="2 3">A7P-90m</strain>
    </source>
</reference>
<dbReference type="AlphaFoldDB" id="A0A1G6J037"/>
<feature type="chain" id="PRO_5011752352" description="Beta-barrel porin-2, OmpL-like. bbp2" evidence="1">
    <location>
        <begin position="22"/>
        <end position="420"/>
    </location>
</feature>
<evidence type="ECO:0000313" key="3">
    <source>
        <dbReference type="Proteomes" id="UP000199452"/>
    </source>
</evidence>
<accession>A0A1G6J037</accession>
<evidence type="ECO:0008006" key="4">
    <source>
        <dbReference type="Google" id="ProtNLM"/>
    </source>
</evidence>
<evidence type="ECO:0000313" key="2">
    <source>
        <dbReference type="EMBL" id="SDC12138.1"/>
    </source>
</evidence>
<organism evidence="2 3">
    <name type="scientific">Williamwhitmania taraxaci</name>
    <dbReference type="NCBI Taxonomy" id="1640674"/>
    <lineage>
        <taxon>Bacteria</taxon>
        <taxon>Pseudomonadati</taxon>
        <taxon>Bacteroidota</taxon>
        <taxon>Bacteroidia</taxon>
        <taxon>Bacteroidales</taxon>
        <taxon>Williamwhitmaniaceae</taxon>
        <taxon>Williamwhitmania</taxon>
    </lineage>
</organism>
<sequence>MGKILSSVILLVVFTSLAGNAQEKDSLKMKMNGFIRFDYWNDTRVTDEAIEGIFSLVPSPQVMDNYGNDLNEKSSANALAVSSRVKLAISGTRVLGAAASGLLEADFTGTAGSSRVRLRHAAITLNWTRSSLLMGSYWHQMVVADAFPSIISLSTGAPIQSFNRSPQVTYTYKINSSLQATGSAAWESDYTSTGPDGASSKYLRFSSLPDFTVHLRYSISNFMIGVLGEAFWIQPRLFTTKPGIPPGLPTLKKQTNTLLGSYSYQGYMKYSNSRFFVLGKATVGQNLVHHLMIGGYGTSSIDPIIGSETYSPFTHLYSFLNVGYGSTIKPSIFIGYARNLGTSEELVGDIKNVYGRSLNIASLWRIAPNISWTIKNLMLAGEVEYTNAEYGNLVFPSKGKITDTYHVSNTRFLFIAQYNF</sequence>
<dbReference type="OrthoDB" id="9802177at2"/>
<dbReference type="EMBL" id="FMYP01000018">
    <property type="protein sequence ID" value="SDC12138.1"/>
    <property type="molecule type" value="Genomic_DNA"/>
</dbReference>
<protein>
    <recommendedName>
        <fullName evidence="4">Beta-barrel porin-2, OmpL-like. bbp2</fullName>
    </recommendedName>
</protein>
<feature type="signal peptide" evidence="1">
    <location>
        <begin position="1"/>
        <end position="21"/>
    </location>
</feature>
<evidence type="ECO:0000256" key="1">
    <source>
        <dbReference type="SAM" id="SignalP"/>
    </source>
</evidence>
<dbReference type="Proteomes" id="UP000199452">
    <property type="component" value="Unassembled WGS sequence"/>
</dbReference>
<dbReference type="STRING" id="1640674.SAMN05216323_10183"/>
<dbReference type="RefSeq" id="WP_092437130.1">
    <property type="nucleotide sequence ID" value="NZ_FMYP01000018.1"/>
</dbReference>
<name>A0A1G6J037_9BACT</name>
<keyword evidence="3" id="KW-1185">Reference proteome</keyword>
<dbReference type="SUPFAM" id="SSF56935">
    <property type="entry name" value="Porins"/>
    <property type="match status" value="1"/>
</dbReference>
<proteinExistence type="predicted"/>
<keyword evidence="1" id="KW-0732">Signal</keyword>